<accession>A0A9P6HG03</accession>
<sequence>PRSTSSGPISVDLLRKRYGPANQSSVEDWGVWAKNQKEILRSKYGQNSNSRRSSGENLLTNQNADSTYYGTIAIGTPPVSYNVVLDTGSSDLWVADSSCGSDCSGMATFNSAQSSSFTNLTTSFSITYGSGNAQGSLGKDVVQLAGFSVPNQVFAVCDVISNGLLQSPISGLMGLAWQSIASSGAEPFWQTLASSGTWDEPVMAFQISRFSNISQARTLEPGGTFTMGALNSSLYTGDVDYVNLPQDAVTYWTLPLTSLTVQGNSVSLGTGQNTYSAIDTGTTLIGGPQSAIAAIYANIPGSSPGTGDFQGYYEYPCNTNVNVTLSFGGRSWSISSADFTMTKVSGNMCIGAFFELGSSNPAWIIGDTFLKNVYSVFRYNPPSVGFADLSKTALAMNAPGGNVPTATIGSVIAVATGSGTRSN</sequence>
<evidence type="ECO:0000256" key="5">
    <source>
        <dbReference type="PIRSR" id="PIRSR601461-1"/>
    </source>
</evidence>
<organism evidence="9 10">
    <name type="scientific">Thelephora terrestris</name>
    <dbReference type="NCBI Taxonomy" id="56493"/>
    <lineage>
        <taxon>Eukaryota</taxon>
        <taxon>Fungi</taxon>
        <taxon>Dikarya</taxon>
        <taxon>Basidiomycota</taxon>
        <taxon>Agaricomycotina</taxon>
        <taxon>Agaricomycetes</taxon>
        <taxon>Thelephorales</taxon>
        <taxon>Thelephoraceae</taxon>
        <taxon>Thelephora</taxon>
    </lineage>
</organism>
<dbReference type="PANTHER" id="PTHR47966:SF6">
    <property type="entry name" value="PEPTIDASE A1 DOMAIN-CONTAINING PROTEIN"/>
    <property type="match status" value="1"/>
</dbReference>
<name>A0A9P6HG03_9AGAM</name>
<comment type="similarity">
    <text evidence="1 7">Belongs to the peptidase A1 family.</text>
</comment>
<evidence type="ECO:0000313" key="10">
    <source>
        <dbReference type="Proteomes" id="UP000736335"/>
    </source>
</evidence>
<protein>
    <submittedName>
        <fullName evidence="9">Acid protease</fullName>
    </submittedName>
</protein>
<reference evidence="9" key="1">
    <citation type="journal article" date="2020" name="Nat. Commun.">
        <title>Large-scale genome sequencing of mycorrhizal fungi provides insights into the early evolution of symbiotic traits.</title>
        <authorList>
            <person name="Miyauchi S."/>
            <person name="Kiss E."/>
            <person name="Kuo A."/>
            <person name="Drula E."/>
            <person name="Kohler A."/>
            <person name="Sanchez-Garcia M."/>
            <person name="Morin E."/>
            <person name="Andreopoulos B."/>
            <person name="Barry K.W."/>
            <person name="Bonito G."/>
            <person name="Buee M."/>
            <person name="Carver A."/>
            <person name="Chen C."/>
            <person name="Cichocki N."/>
            <person name="Clum A."/>
            <person name="Culley D."/>
            <person name="Crous P.W."/>
            <person name="Fauchery L."/>
            <person name="Girlanda M."/>
            <person name="Hayes R.D."/>
            <person name="Keri Z."/>
            <person name="LaButti K."/>
            <person name="Lipzen A."/>
            <person name="Lombard V."/>
            <person name="Magnuson J."/>
            <person name="Maillard F."/>
            <person name="Murat C."/>
            <person name="Nolan M."/>
            <person name="Ohm R.A."/>
            <person name="Pangilinan J."/>
            <person name="Pereira M.F."/>
            <person name="Perotto S."/>
            <person name="Peter M."/>
            <person name="Pfister S."/>
            <person name="Riley R."/>
            <person name="Sitrit Y."/>
            <person name="Stielow J.B."/>
            <person name="Szollosi G."/>
            <person name="Zifcakova L."/>
            <person name="Stursova M."/>
            <person name="Spatafora J.W."/>
            <person name="Tedersoo L."/>
            <person name="Vaario L.M."/>
            <person name="Yamada A."/>
            <person name="Yan M."/>
            <person name="Wang P."/>
            <person name="Xu J."/>
            <person name="Bruns T."/>
            <person name="Baldrian P."/>
            <person name="Vilgalys R."/>
            <person name="Dunand C."/>
            <person name="Henrissat B."/>
            <person name="Grigoriev I.V."/>
            <person name="Hibbett D."/>
            <person name="Nagy L.G."/>
            <person name="Martin F.M."/>
        </authorList>
    </citation>
    <scope>NUCLEOTIDE SEQUENCE</scope>
    <source>
        <strain evidence="9">UH-Tt-Lm1</strain>
    </source>
</reference>
<dbReference type="Pfam" id="PF00026">
    <property type="entry name" value="Asp"/>
    <property type="match status" value="1"/>
</dbReference>
<dbReference type="GO" id="GO:0004190">
    <property type="term" value="F:aspartic-type endopeptidase activity"/>
    <property type="evidence" value="ECO:0007669"/>
    <property type="project" value="UniProtKB-KW"/>
</dbReference>
<dbReference type="Gene3D" id="2.40.70.10">
    <property type="entry name" value="Acid Proteases"/>
    <property type="match status" value="2"/>
</dbReference>
<evidence type="ECO:0000256" key="4">
    <source>
        <dbReference type="ARBA" id="ARBA00022801"/>
    </source>
</evidence>
<comment type="caution">
    <text evidence="9">The sequence shown here is derived from an EMBL/GenBank/DDBJ whole genome shotgun (WGS) entry which is preliminary data.</text>
</comment>
<dbReference type="PROSITE" id="PS00141">
    <property type="entry name" value="ASP_PROTEASE"/>
    <property type="match status" value="1"/>
</dbReference>
<feature type="active site" evidence="5">
    <location>
        <position position="86"/>
    </location>
</feature>
<keyword evidence="4 7" id="KW-0378">Hydrolase</keyword>
<dbReference type="AlphaFoldDB" id="A0A9P6HG03"/>
<reference evidence="9" key="2">
    <citation type="submission" date="2020-11" db="EMBL/GenBank/DDBJ databases">
        <authorList>
            <consortium name="DOE Joint Genome Institute"/>
            <person name="Kuo A."/>
            <person name="Miyauchi S."/>
            <person name="Kiss E."/>
            <person name="Drula E."/>
            <person name="Kohler A."/>
            <person name="Sanchez-Garcia M."/>
            <person name="Andreopoulos B."/>
            <person name="Barry K.W."/>
            <person name="Bonito G."/>
            <person name="Buee M."/>
            <person name="Carver A."/>
            <person name="Chen C."/>
            <person name="Cichocki N."/>
            <person name="Clum A."/>
            <person name="Culley D."/>
            <person name="Crous P.W."/>
            <person name="Fauchery L."/>
            <person name="Girlanda M."/>
            <person name="Hayes R."/>
            <person name="Keri Z."/>
            <person name="Labutti K."/>
            <person name="Lipzen A."/>
            <person name="Lombard V."/>
            <person name="Magnuson J."/>
            <person name="Maillard F."/>
            <person name="Morin E."/>
            <person name="Murat C."/>
            <person name="Nolan M."/>
            <person name="Ohm R."/>
            <person name="Pangilinan J."/>
            <person name="Pereira M."/>
            <person name="Perotto S."/>
            <person name="Peter M."/>
            <person name="Riley R."/>
            <person name="Sitrit Y."/>
            <person name="Stielow B."/>
            <person name="Szollosi G."/>
            <person name="Zifcakova L."/>
            <person name="Stursova M."/>
            <person name="Spatafora J.W."/>
            <person name="Tedersoo L."/>
            <person name="Vaario L.-M."/>
            <person name="Yamada A."/>
            <person name="Yan M."/>
            <person name="Wang P."/>
            <person name="Xu J."/>
            <person name="Bruns T."/>
            <person name="Baldrian P."/>
            <person name="Vilgalys R."/>
            <person name="Henrissat B."/>
            <person name="Grigoriev I.V."/>
            <person name="Hibbett D."/>
            <person name="Nagy L.G."/>
            <person name="Martin F.M."/>
        </authorList>
    </citation>
    <scope>NUCLEOTIDE SEQUENCE</scope>
    <source>
        <strain evidence="9">UH-Tt-Lm1</strain>
    </source>
</reference>
<dbReference type="CDD" id="cd05471">
    <property type="entry name" value="pepsin_like"/>
    <property type="match status" value="1"/>
</dbReference>
<feature type="disulfide bond" evidence="6">
    <location>
        <begin position="99"/>
        <end position="103"/>
    </location>
</feature>
<dbReference type="InterPro" id="IPR001461">
    <property type="entry name" value="Aspartic_peptidase_A1"/>
</dbReference>
<feature type="domain" description="Peptidase A1" evidence="8">
    <location>
        <begin position="68"/>
        <end position="387"/>
    </location>
</feature>
<dbReference type="InterPro" id="IPR021109">
    <property type="entry name" value="Peptidase_aspartic_dom_sf"/>
</dbReference>
<evidence type="ECO:0000256" key="3">
    <source>
        <dbReference type="ARBA" id="ARBA00022750"/>
    </source>
</evidence>
<dbReference type="GO" id="GO:0006508">
    <property type="term" value="P:proteolysis"/>
    <property type="evidence" value="ECO:0007669"/>
    <property type="project" value="UniProtKB-KW"/>
</dbReference>
<feature type="non-terminal residue" evidence="9">
    <location>
        <position position="423"/>
    </location>
</feature>
<dbReference type="Proteomes" id="UP000736335">
    <property type="component" value="Unassembled WGS sequence"/>
</dbReference>
<dbReference type="InterPro" id="IPR033121">
    <property type="entry name" value="PEPTIDASE_A1"/>
</dbReference>
<evidence type="ECO:0000259" key="8">
    <source>
        <dbReference type="PROSITE" id="PS51767"/>
    </source>
</evidence>
<proteinExistence type="inferred from homology"/>
<evidence type="ECO:0000256" key="1">
    <source>
        <dbReference type="ARBA" id="ARBA00007447"/>
    </source>
</evidence>
<keyword evidence="2 7" id="KW-0645">Protease</keyword>
<evidence type="ECO:0000256" key="7">
    <source>
        <dbReference type="RuleBase" id="RU000454"/>
    </source>
</evidence>
<evidence type="ECO:0000256" key="6">
    <source>
        <dbReference type="PIRSR" id="PIRSR601461-2"/>
    </source>
</evidence>
<evidence type="ECO:0000256" key="2">
    <source>
        <dbReference type="ARBA" id="ARBA00022670"/>
    </source>
</evidence>
<dbReference type="SUPFAM" id="SSF50630">
    <property type="entry name" value="Acid proteases"/>
    <property type="match status" value="1"/>
</dbReference>
<dbReference type="OrthoDB" id="771136at2759"/>
<keyword evidence="3 7" id="KW-0064">Aspartyl protease</keyword>
<feature type="active site" evidence="5">
    <location>
        <position position="279"/>
    </location>
</feature>
<dbReference type="InterPro" id="IPR034164">
    <property type="entry name" value="Pepsin-like_dom"/>
</dbReference>
<dbReference type="EMBL" id="WIUZ02000007">
    <property type="protein sequence ID" value="KAF9785153.1"/>
    <property type="molecule type" value="Genomic_DNA"/>
</dbReference>
<dbReference type="InterPro" id="IPR001969">
    <property type="entry name" value="Aspartic_peptidase_AS"/>
</dbReference>
<feature type="non-terminal residue" evidence="9">
    <location>
        <position position="1"/>
    </location>
</feature>
<gene>
    <name evidence="9" type="ORF">BJ322DRAFT_979039</name>
</gene>
<keyword evidence="6" id="KW-1015">Disulfide bond</keyword>
<keyword evidence="10" id="KW-1185">Reference proteome</keyword>
<evidence type="ECO:0000313" key="9">
    <source>
        <dbReference type="EMBL" id="KAF9785153.1"/>
    </source>
</evidence>
<dbReference type="FunFam" id="2.40.70.10:FF:000115">
    <property type="entry name" value="Lysosomal aspartic protease"/>
    <property type="match status" value="1"/>
</dbReference>
<dbReference type="PRINTS" id="PR00792">
    <property type="entry name" value="PEPSIN"/>
</dbReference>
<dbReference type="PANTHER" id="PTHR47966">
    <property type="entry name" value="BETA-SITE APP-CLEAVING ENZYME, ISOFORM A-RELATED"/>
    <property type="match status" value="1"/>
</dbReference>
<dbReference type="PROSITE" id="PS51767">
    <property type="entry name" value="PEPTIDASE_A1"/>
    <property type="match status" value="1"/>
</dbReference>